<evidence type="ECO:0000313" key="3">
    <source>
        <dbReference type="Proteomes" id="UP000192578"/>
    </source>
</evidence>
<feature type="transmembrane region" description="Helical" evidence="1">
    <location>
        <begin position="51"/>
        <end position="76"/>
    </location>
</feature>
<keyword evidence="1" id="KW-0472">Membrane</keyword>
<dbReference type="EMBL" id="MTYJ01000066">
    <property type="protein sequence ID" value="OQV17075.1"/>
    <property type="molecule type" value="Genomic_DNA"/>
</dbReference>
<dbReference type="AlphaFoldDB" id="A0A1W0WPE0"/>
<keyword evidence="1" id="KW-1133">Transmembrane helix</keyword>
<feature type="transmembrane region" description="Helical" evidence="1">
    <location>
        <begin position="12"/>
        <end position="39"/>
    </location>
</feature>
<evidence type="ECO:0008006" key="4">
    <source>
        <dbReference type="Google" id="ProtNLM"/>
    </source>
</evidence>
<protein>
    <recommendedName>
        <fullName evidence="4">MARVEL domain-containing protein</fullName>
    </recommendedName>
</protein>
<evidence type="ECO:0000256" key="1">
    <source>
        <dbReference type="SAM" id="Phobius"/>
    </source>
</evidence>
<dbReference type="Proteomes" id="UP000192578">
    <property type="component" value="Unassembled WGS sequence"/>
</dbReference>
<sequence length="180" mass="20619">MSTGIVHVCSLRTVMLATAAVQMIAGILGSILIIFWFQIKDVSSNYHRHPAFYNFAVLSVILFLSGQLLVCALIKLDLYLLRIWLSTQMMMLAYEAALLVLTILTWGRRFSEEPENTGPDQYEQLSYLFRLRVVFLGCLVVVTVACMTMVNQYQHQLGRRNNAIMERQHRHQISQARPPT</sequence>
<feature type="transmembrane region" description="Helical" evidence="1">
    <location>
        <begin position="127"/>
        <end position="150"/>
    </location>
</feature>
<reference evidence="3" key="1">
    <citation type="submission" date="2017-01" db="EMBL/GenBank/DDBJ databases">
        <title>Comparative genomics of anhydrobiosis in the tardigrade Hypsibius dujardini.</title>
        <authorList>
            <person name="Yoshida Y."/>
            <person name="Koutsovoulos G."/>
            <person name="Laetsch D."/>
            <person name="Stevens L."/>
            <person name="Kumar S."/>
            <person name="Horikawa D."/>
            <person name="Ishino K."/>
            <person name="Komine S."/>
            <person name="Tomita M."/>
            <person name="Blaxter M."/>
            <person name="Arakawa K."/>
        </authorList>
    </citation>
    <scope>NUCLEOTIDE SEQUENCE [LARGE SCALE GENOMIC DNA]</scope>
    <source>
        <strain evidence="3">Z151</strain>
    </source>
</reference>
<keyword evidence="3" id="KW-1185">Reference proteome</keyword>
<evidence type="ECO:0000313" key="2">
    <source>
        <dbReference type="EMBL" id="OQV17075.1"/>
    </source>
</evidence>
<gene>
    <name evidence="2" type="ORF">BV898_08792</name>
</gene>
<name>A0A1W0WPE0_HYPEX</name>
<organism evidence="2 3">
    <name type="scientific">Hypsibius exemplaris</name>
    <name type="common">Freshwater tardigrade</name>
    <dbReference type="NCBI Taxonomy" id="2072580"/>
    <lineage>
        <taxon>Eukaryota</taxon>
        <taxon>Metazoa</taxon>
        <taxon>Ecdysozoa</taxon>
        <taxon>Tardigrada</taxon>
        <taxon>Eutardigrada</taxon>
        <taxon>Parachela</taxon>
        <taxon>Hypsibioidea</taxon>
        <taxon>Hypsibiidae</taxon>
        <taxon>Hypsibius</taxon>
    </lineage>
</organism>
<accession>A0A1W0WPE0</accession>
<feature type="transmembrane region" description="Helical" evidence="1">
    <location>
        <begin position="83"/>
        <end position="107"/>
    </location>
</feature>
<proteinExistence type="predicted"/>
<comment type="caution">
    <text evidence="2">The sequence shown here is derived from an EMBL/GenBank/DDBJ whole genome shotgun (WGS) entry which is preliminary data.</text>
</comment>
<keyword evidence="1" id="KW-0812">Transmembrane</keyword>